<dbReference type="EMBL" id="JADCTT010000002">
    <property type="protein sequence ID" value="KAF9756983.1"/>
    <property type="molecule type" value="Genomic_DNA"/>
</dbReference>
<dbReference type="AlphaFoldDB" id="A0A8H7NJP7"/>
<sequence>MMESHPFDFTRIGINLGIRAAATTDLTGYSEHCLSWPDLTGVSWSPEAICIGRLLPETQNAKQWKWPTRAAAPMVQSTCMMLQPGDDSGDGKFACHHFL</sequence>
<accession>A0A8H7NJP7</accession>
<comment type="caution">
    <text evidence="1">The sequence shown here is derived from an EMBL/GenBank/DDBJ whole genome shotgun (WGS) entry which is preliminary data.</text>
</comment>
<reference evidence="1" key="1">
    <citation type="submission" date="2020-10" db="EMBL/GenBank/DDBJ databases">
        <title>High-Quality Genome Resource of Clonostachys rosea strain S41 by Oxford Nanopore Long-Read Sequencing.</title>
        <authorList>
            <person name="Wang H."/>
        </authorList>
    </citation>
    <scope>NUCLEOTIDE SEQUENCE</scope>
    <source>
        <strain evidence="1">S41</strain>
    </source>
</reference>
<dbReference type="Proteomes" id="UP000616885">
    <property type="component" value="Unassembled WGS sequence"/>
</dbReference>
<proteinExistence type="predicted"/>
<name>A0A8H7NJP7_BIOOC</name>
<gene>
    <name evidence="1" type="ORF">IM811_007927</name>
</gene>
<protein>
    <submittedName>
        <fullName evidence="1">Uncharacterized protein</fullName>
    </submittedName>
</protein>
<organism evidence="1 2">
    <name type="scientific">Bionectria ochroleuca</name>
    <name type="common">Gliocladium roseum</name>
    <dbReference type="NCBI Taxonomy" id="29856"/>
    <lineage>
        <taxon>Eukaryota</taxon>
        <taxon>Fungi</taxon>
        <taxon>Dikarya</taxon>
        <taxon>Ascomycota</taxon>
        <taxon>Pezizomycotina</taxon>
        <taxon>Sordariomycetes</taxon>
        <taxon>Hypocreomycetidae</taxon>
        <taxon>Hypocreales</taxon>
        <taxon>Bionectriaceae</taxon>
        <taxon>Clonostachys</taxon>
    </lineage>
</organism>
<evidence type="ECO:0000313" key="1">
    <source>
        <dbReference type="EMBL" id="KAF9756983.1"/>
    </source>
</evidence>
<evidence type="ECO:0000313" key="2">
    <source>
        <dbReference type="Proteomes" id="UP000616885"/>
    </source>
</evidence>